<dbReference type="Gene3D" id="1.20.272.10">
    <property type="match status" value="1"/>
</dbReference>
<dbReference type="EMBL" id="MN738786">
    <property type="protein sequence ID" value="QHT36649.1"/>
    <property type="molecule type" value="Genomic_DNA"/>
</dbReference>
<evidence type="ECO:0000313" key="1">
    <source>
        <dbReference type="EMBL" id="QHT36649.1"/>
    </source>
</evidence>
<name>A0A6C0F7V1_9ZZZZ</name>
<proteinExistence type="predicted"/>
<protein>
    <submittedName>
        <fullName evidence="1">Uncharacterized protein</fullName>
    </submittedName>
</protein>
<accession>A0A6C0F7V1</accession>
<organism evidence="1">
    <name type="scientific">viral metagenome</name>
    <dbReference type="NCBI Taxonomy" id="1070528"/>
    <lineage>
        <taxon>unclassified sequences</taxon>
        <taxon>metagenomes</taxon>
        <taxon>organismal metagenomes</taxon>
    </lineage>
</organism>
<reference evidence="1" key="1">
    <citation type="journal article" date="2020" name="Nature">
        <title>Giant virus diversity and host interactions through global metagenomics.</title>
        <authorList>
            <person name="Schulz F."/>
            <person name="Roux S."/>
            <person name="Paez-Espino D."/>
            <person name="Jungbluth S."/>
            <person name="Walsh D.A."/>
            <person name="Denef V.J."/>
            <person name="McMahon K.D."/>
            <person name="Konstantinidis K.T."/>
            <person name="Eloe-Fadrosh E.A."/>
            <person name="Kyrpides N.C."/>
            <person name="Woyke T."/>
        </authorList>
    </citation>
    <scope>NUCLEOTIDE SEQUENCE</scope>
    <source>
        <strain evidence="1">GVMAG-S-ERX555967-130</strain>
    </source>
</reference>
<dbReference type="AlphaFoldDB" id="A0A6C0F7V1"/>
<sequence>MDAQYLITDPRPTQCFKDKTFSGFKKTDVQKALFKSIDEGQIEDACFWVTECVVSGYAPDMMDKLCAYASKVIHINNPLLPQYLWRRYYTFRKSIDHIGRKEKEQLIHIRNTQSVRNVLTDVVVIMCTSPKTQRYDKLSKVNPKTEFKFQSVQDNFSATMQLLPQATIRFTDPEELRVIMNEVLFHLKNTHGGYTQVCYWIQWLLQWEKREKTLKRKFEIETREINGVQSKYGKDMIWLVWEVVFIEANTRDDLIKYQIRSLFRLFTYDYTSGKRTSRLPYLYHCVGYLSLPLNLRIPLRTDLNIFAKTQLGVNLEYKKRKVHEVKTYTSPPKPQKKPTGELKEIIQSRIQQFQQLQEIDLSR</sequence>